<feature type="region of interest" description="Disordered" evidence="1">
    <location>
        <begin position="18"/>
        <end position="60"/>
    </location>
</feature>
<protein>
    <submittedName>
        <fullName evidence="3">Uncharacterized protein</fullName>
    </submittedName>
</protein>
<proteinExistence type="predicted"/>
<dbReference type="AlphaFoldDB" id="A0A2W4WDN4"/>
<keyword evidence="2" id="KW-0472">Membrane</keyword>
<feature type="transmembrane region" description="Helical" evidence="2">
    <location>
        <begin position="331"/>
        <end position="352"/>
    </location>
</feature>
<sequence>MEKYAVVKEKLKKLSAEQTRGDRYDPFLPAQKEAKNACSKQPHNRSAQESTVHNKGAQDRALQTNEPLAFKVEPAHHYSSQAATFSVARAIGTLQHRSYQAGEISEGFDEVLHDRPFVTELAAYEDDLVTQEIHRLEMRAVDINHRSQQQAEDILGLKKAAQRAAIALTRQGIHDHPQLDIINRFFDRYAVSHVPMIKRDDCGYFTLGDYSINLRRAEEEAIENAAVLRGDRYQEALPAVIPFSQPIDGKTTLKQHTQPTGGGPRTRRRKESDRLTRLQDQMNHAISGLSTLWKASLRSMPANASRKPISEGVTAEQYIEKSREFSLADGAIWFSAAAIVARLVLNTLVSVLPIFQPILWLAPLGLFCYAIYLLFVVKSSNSTLMYRLVLVALGLFLSGSLS</sequence>
<keyword evidence="2" id="KW-0812">Transmembrane</keyword>
<evidence type="ECO:0000313" key="3">
    <source>
        <dbReference type="EMBL" id="PZO20515.1"/>
    </source>
</evidence>
<dbReference type="Proteomes" id="UP000249354">
    <property type="component" value="Unassembled WGS sequence"/>
</dbReference>
<keyword evidence="2" id="KW-1133">Transmembrane helix</keyword>
<evidence type="ECO:0000256" key="1">
    <source>
        <dbReference type="SAM" id="MobiDB-lite"/>
    </source>
</evidence>
<reference evidence="4" key="1">
    <citation type="submission" date="2018-04" db="EMBL/GenBank/DDBJ databases">
        <authorList>
            <person name="Cornet L."/>
        </authorList>
    </citation>
    <scope>NUCLEOTIDE SEQUENCE [LARGE SCALE GENOMIC DNA]</scope>
</reference>
<comment type="caution">
    <text evidence="3">The sequence shown here is derived from an EMBL/GenBank/DDBJ whole genome shotgun (WGS) entry which is preliminary data.</text>
</comment>
<feature type="compositionally biased region" description="Polar residues" evidence="1">
    <location>
        <begin position="38"/>
        <end position="53"/>
    </location>
</feature>
<organism evidence="3 4">
    <name type="scientific">Leptolyngbya foveolarum</name>
    <dbReference type="NCBI Taxonomy" id="47253"/>
    <lineage>
        <taxon>Bacteria</taxon>
        <taxon>Bacillati</taxon>
        <taxon>Cyanobacteriota</taxon>
        <taxon>Cyanophyceae</taxon>
        <taxon>Leptolyngbyales</taxon>
        <taxon>Leptolyngbyaceae</taxon>
        <taxon>Leptolyngbya group</taxon>
        <taxon>Leptolyngbya</taxon>
    </lineage>
</organism>
<dbReference type="EMBL" id="QBMC01000029">
    <property type="protein sequence ID" value="PZO20515.1"/>
    <property type="molecule type" value="Genomic_DNA"/>
</dbReference>
<gene>
    <name evidence="3" type="ORF">DCF25_06495</name>
</gene>
<accession>A0A2W4WDN4</accession>
<evidence type="ECO:0000313" key="4">
    <source>
        <dbReference type="Proteomes" id="UP000249354"/>
    </source>
</evidence>
<reference evidence="3 4" key="2">
    <citation type="submission" date="2018-06" db="EMBL/GenBank/DDBJ databases">
        <title>Metagenomic assembly of (sub)arctic Cyanobacteria and their associated microbiome from non-axenic cultures.</title>
        <authorList>
            <person name="Baurain D."/>
        </authorList>
    </citation>
    <scope>NUCLEOTIDE SEQUENCE [LARGE SCALE GENOMIC DNA]</scope>
    <source>
        <strain evidence="3">ULC129bin1</strain>
    </source>
</reference>
<name>A0A2W4WDN4_9CYAN</name>
<feature type="transmembrane region" description="Helical" evidence="2">
    <location>
        <begin position="384"/>
        <end position="401"/>
    </location>
</feature>
<feature type="region of interest" description="Disordered" evidence="1">
    <location>
        <begin position="246"/>
        <end position="272"/>
    </location>
</feature>
<evidence type="ECO:0000256" key="2">
    <source>
        <dbReference type="SAM" id="Phobius"/>
    </source>
</evidence>
<feature type="transmembrane region" description="Helical" evidence="2">
    <location>
        <begin position="358"/>
        <end position="377"/>
    </location>
</feature>